<feature type="transmembrane region" description="Helical" evidence="1">
    <location>
        <begin position="31"/>
        <end position="52"/>
    </location>
</feature>
<feature type="transmembrane region" description="Helical" evidence="1">
    <location>
        <begin position="82"/>
        <end position="104"/>
    </location>
</feature>
<protein>
    <submittedName>
        <fullName evidence="3">Inner membrane protein YqaA</fullName>
    </submittedName>
</protein>
<accession>A0A0S3Q0U1</accession>
<reference evidence="3 4" key="1">
    <citation type="submission" date="2015-08" db="EMBL/GenBank/DDBJ databases">
        <title>Investigation of the bacterial diversity of lava forest soil.</title>
        <authorList>
            <person name="Lee J.S."/>
        </authorList>
    </citation>
    <scope>NUCLEOTIDE SEQUENCE [LARGE SCALE GENOMIC DNA]</scope>
    <source>
        <strain evidence="3 4">GJW-30</strain>
    </source>
</reference>
<evidence type="ECO:0000313" key="4">
    <source>
        <dbReference type="Proteomes" id="UP000236884"/>
    </source>
</evidence>
<dbReference type="Proteomes" id="UP000236884">
    <property type="component" value="Chromosome"/>
</dbReference>
<keyword evidence="1" id="KW-0472">Membrane</keyword>
<dbReference type="InterPro" id="IPR051311">
    <property type="entry name" value="DedA_domain"/>
</dbReference>
<keyword evidence="1" id="KW-1133">Transmembrane helix</keyword>
<proteinExistence type="predicted"/>
<dbReference type="Pfam" id="PF09335">
    <property type="entry name" value="VTT_dom"/>
    <property type="match status" value="1"/>
</dbReference>
<feature type="transmembrane region" description="Helical" evidence="1">
    <location>
        <begin position="110"/>
        <end position="132"/>
    </location>
</feature>
<dbReference type="EMBL" id="AP014946">
    <property type="protein sequence ID" value="BAT61820.1"/>
    <property type="molecule type" value="Genomic_DNA"/>
</dbReference>
<keyword evidence="4" id="KW-1185">Reference proteome</keyword>
<dbReference type="AlphaFoldDB" id="A0A0S3Q0U1"/>
<keyword evidence="1" id="KW-0812">Transmembrane</keyword>
<evidence type="ECO:0000313" key="3">
    <source>
        <dbReference type="EMBL" id="BAT61820.1"/>
    </source>
</evidence>
<feature type="domain" description="VTT" evidence="2">
    <location>
        <begin position="18"/>
        <end position="130"/>
    </location>
</feature>
<evidence type="ECO:0000256" key="1">
    <source>
        <dbReference type="SAM" id="Phobius"/>
    </source>
</evidence>
<dbReference type="KEGG" id="vgo:GJW-30_1_04381"/>
<sequence length="137" mass="15032">MLLSAFLSATILPLSSELVLAAAISARPNEVWALVAVATVGNVAGAIVNWLIGRGIVHFRDRKWFPLSAAQYARAEAMFNRYGLWSLLFSWVPIIGDPLTVIAGALRVRFWPFLILVTIGKAARYILFALGFTQMAL</sequence>
<dbReference type="PANTHER" id="PTHR42709">
    <property type="entry name" value="ALKALINE PHOSPHATASE LIKE PROTEIN"/>
    <property type="match status" value="1"/>
</dbReference>
<dbReference type="RefSeq" id="WP_430727086.1">
    <property type="nucleotide sequence ID" value="NZ_AP014946.1"/>
</dbReference>
<organism evidence="3 4">
    <name type="scientific">Variibacter gotjawalensis</name>
    <dbReference type="NCBI Taxonomy" id="1333996"/>
    <lineage>
        <taxon>Bacteria</taxon>
        <taxon>Pseudomonadati</taxon>
        <taxon>Pseudomonadota</taxon>
        <taxon>Alphaproteobacteria</taxon>
        <taxon>Hyphomicrobiales</taxon>
        <taxon>Nitrobacteraceae</taxon>
        <taxon>Variibacter</taxon>
    </lineage>
</organism>
<dbReference type="InterPro" id="IPR032816">
    <property type="entry name" value="VTT_dom"/>
</dbReference>
<dbReference type="PANTHER" id="PTHR42709:SF4">
    <property type="entry name" value="INNER MEMBRANE PROTEIN YQAA"/>
    <property type="match status" value="1"/>
</dbReference>
<gene>
    <name evidence="3" type="primary">yqaA</name>
    <name evidence="3" type="ORF">GJW-30_1_04381</name>
</gene>
<evidence type="ECO:0000259" key="2">
    <source>
        <dbReference type="Pfam" id="PF09335"/>
    </source>
</evidence>
<name>A0A0S3Q0U1_9BRAD</name>